<dbReference type="PANTHER" id="PTHR47170">
    <property type="entry name" value="MALONYL-COA ACP TRANSACYLASE, ACP-BINDING"/>
    <property type="match status" value="1"/>
</dbReference>
<keyword evidence="15" id="KW-1185">Reference proteome</keyword>
<keyword evidence="5" id="KW-0808">Transferase</keyword>
<keyword evidence="7" id="KW-0809">Transit peptide</keyword>
<name>A0A1B0CYL0_PHLPP</name>
<dbReference type="PANTHER" id="PTHR47170:SF2">
    <property type="entry name" value="MALONYL-COA:ACP TRANSACYLASE (MAT) DOMAIN-CONTAINING PROTEIN"/>
    <property type="match status" value="1"/>
</dbReference>
<evidence type="ECO:0000256" key="11">
    <source>
        <dbReference type="ARBA" id="ARBA00061523"/>
    </source>
</evidence>
<dbReference type="GO" id="GO:0005739">
    <property type="term" value="C:mitochondrion"/>
    <property type="evidence" value="ECO:0007669"/>
    <property type="project" value="UniProtKB-SubCell"/>
</dbReference>
<evidence type="ECO:0000313" key="14">
    <source>
        <dbReference type="EnsemblMetazoa" id="PPAI000086-PA"/>
    </source>
</evidence>
<evidence type="ECO:0000256" key="1">
    <source>
        <dbReference type="ARBA" id="ARBA00004173"/>
    </source>
</evidence>
<dbReference type="GeneID" id="129801544"/>
<dbReference type="AlphaFoldDB" id="A0A1B0CYL0"/>
<evidence type="ECO:0000256" key="3">
    <source>
        <dbReference type="ARBA" id="ARBA00013258"/>
    </source>
</evidence>
<dbReference type="VEuPathDB" id="VectorBase:PPAI000086"/>
<dbReference type="InterPro" id="IPR014043">
    <property type="entry name" value="Acyl_transferase_dom"/>
</dbReference>
<evidence type="ECO:0000256" key="6">
    <source>
        <dbReference type="ARBA" id="ARBA00022832"/>
    </source>
</evidence>
<sequence length="386" mass="42604">MLARRFPRRLFCSKPPFGSESSVRDLLDNAATFEDINPKTPDDEWSTLPYPKGTSFRQSQAAKSLRPKRDPRTTSIIVFPGQGAQFVGMGKDLVKIPSAKDIFDLASEILKFDVLKVCLEGPAEKLNSTRYCQPAVLVASLAALEKLKEERPGAIDECYATAGFSLGEITALIFAGSIPFDQGLKLVQVRAEAMQLASEAAAGGMATVLYGPDSKLGQACVKAKEWCIERGEENPECLVANYLYPHCKVVAGSAEALNFLESNARAFGLRRVKRLPVSGAFHTPLMEAAVEPFRKALNRIEISDPLISVHSNIDGQRYRNAEHIRKQLPKQIVRPVKWEQTLHILYERAQGEYFPRTFEVGPGKALTTILKQVNAKASDHAYNVSP</sequence>
<accession>A0A1B0CYL0</accession>
<keyword evidence="6" id="KW-0276">Fatty acid metabolism</keyword>
<dbReference type="OrthoDB" id="541883at2759"/>
<dbReference type="VEuPathDB" id="VectorBase:PPAPM1_002368"/>
<dbReference type="CTD" id="39910"/>
<dbReference type="EnsemblMetazoa" id="PPAI000086-RA">
    <property type="protein sequence ID" value="PPAI000086-PA"/>
    <property type="gene ID" value="PPAI000086"/>
</dbReference>
<evidence type="ECO:0000256" key="12">
    <source>
        <dbReference type="ARBA" id="ARBA00077751"/>
    </source>
</evidence>
<proteinExistence type="inferred from homology"/>
<dbReference type="KEGG" id="ppap:129801544"/>
<protein>
    <recommendedName>
        <fullName evidence="3">[acyl-carrier-protein] S-malonyltransferase</fullName>
        <ecNumber evidence="3">2.3.1.39</ecNumber>
    </recommendedName>
    <alternativeName>
        <fullName evidence="12">[Acyl-carrier-protein] malonyltransferase</fullName>
    </alternativeName>
</protein>
<dbReference type="InterPro" id="IPR001227">
    <property type="entry name" value="Ac_transferase_dom_sf"/>
</dbReference>
<keyword evidence="10" id="KW-0275">Fatty acid biosynthesis</keyword>
<dbReference type="SMART" id="SM00827">
    <property type="entry name" value="PKS_AT"/>
    <property type="match status" value="1"/>
</dbReference>
<dbReference type="SUPFAM" id="SSF52151">
    <property type="entry name" value="FabD/lysophospholipase-like"/>
    <property type="match status" value="1"/>
</dbReference>
<comment type="subcellular location">
    <subcellularLocation>
        <location evidence="1">Mitochondrion</location>
    </subcellularLocation>
</comment>
<dbReference type="EMBL" id="AJVK01001987">
    <property type="status" value="NOT_ANNOTATED_CDS"/>
    <property type="molecule type" value="Genomic_DNA"/>
</dbReference>
<evidence type="ECO:0000256" key="5">
    <source>
        <dbReference type="ARBA" id="ARBA00022679"/>
    </source>
</evidence>
<dbReference type="InterPro" id="IPR016035">
    <property type="entry name" value="Acyl_Trfase/lysoPLipase"/>
</dbReference>
<dbReference type="EC" id="2.3.1.39" evidence="3"/>
<dbReference type="Gene3D" id="3.40.366.10">
    <property type="entry name" value="Malonyl-Coenzyme A Acyl Carrier Protein, domain 2"/>
    <property type="match status" value="1"/>
</dbReference>
<comment type="similarity">
    <text evidence="11">Belongs to the type II malonyltransferase family.</text>
</comment>
<evidence type="ECO:0000256" key="4">
    <source>
        <dbReference type="ARBA" id="ARBA00022516"/>
    </source>
</evidence>
<dbReference type="SUPFAM" id="SSF55048">
    <property type="entry name" value="Probable ACP-binding domain of malonyl-CoA ACP transacylase"/>
    <property type="match status" value="1"/>
</dbReference>
<reference evidence="14" key="1">
    <citation type="submission" date="2022-08" db="UniProtKB">
        <authorList>
            <consortium name="EnsemblMetazoa"/>
        </authorList>
    </citation>
    <scope>IDENTIFICATION</scope>
    <source>
        <strain evidence="14">Israel</strain>
    </source>
</reference>
<evidence type="ECO:0000259" key="13">
    <source>
        <dbReference type="SMART" id="SM00827"/>
    </source>
</evidence>
<dbReference type="Pfam" id="PF00698">
    <property type="entry name" value="Acyl_transf_1"/>
    <property type="match status" value="1"/>
</dbReference>
<dbReference type="InterPro" id="IPR052760">
    <property type="entry name" value="Mitochondrial_malonyltrans"/>
</dbReference>
<feature type="domain" description="Malonyl-CoA:ACP transacylase (MAT)" evidence="13">
    <location>
        <begin position="78"/>
        <end position="382"/>
    </location>
</feature>
<dbReference type="GO" id="GO:0006633">
    <property type="term" value="P:fatty acid biosynthetic process"/>
    <property type="evidence" value="ECO:0007669"/>
    <property type="project" value="UniProtKB-KW"/>
</dbReference>
<dbReference type="Gene3D" id="3.30.70.250">
    <property type="entry name" value="Malonyl-CoA ACP transacylase, ACP-binding"/>
    <property type="match status" value="1"/>
</dbReference>
<dbReference type="RefSeq" id="XP_055702728.1">
    <property type="nucleotide sequence ID" value="XM_055846753.1"/>
</dbReference>
<keyword evidence="4" id="KW-0444">Lipid biosynthesis</keyword>
<evidence type="ECO:0000256" key="9">
    <source>
        <dbReference type="ARBA" id="ARBA00023128"/>
    </source>
</evidence>
<dbReference type="InterPro" id="IPR016036">
    <property type="entry name" value="Malonyl_transacylase_ACP-bd"/>
</dbReference>
<evidence type="ECO:0000256" key="10">
    <source>
        <dbReference type="ARBA" id="ARBA00023160"/>
    </source>
</evidence>
<keyword evidence="9" id="KW-0496">Mitochondrion</keyword>
<dbReference type="GO" id="GO:0004314">
    <property type="term" value="F:[acyl-carrier-protein] S-malonyltransferase activity"/>
    <property type="evidence" value="ECO:0007669"/>
    <property type="project" value="UniProtKB-EC"/>
</dbReference>
<evidence type="ECO:0000313" key="15">
    <source>
        <dbReference type="Proteomes" id="UP000092462"/>
    </source>
</evidence>
<evidence type="ECO:0000256" key="8">
    <source>
        <dbReference type="ARBA" id="ARBA00023098"/>
    </source>
</evidence>
<comment type="pathway">
    <text evidence="2">Lipid metabolism; fatty acid biosynthesis.</text>
</comment>
<evidence type="ECO:0000256" key="2">
    <source>
        <dbReference type="ARBA" id="ARBA00005194"/>
    </source>
</evidence>
<organism evidence="14 15">
    <name type="scientific">Phlebotomus papatasi</name>
    <name type="common">Sandfly</name>
    <dbReference type="NCBI Taxonomy" id="29031"/>
    <lineage>
        <taxon>Eukaryota</taxon>
        <taxon>Metazoa</taxon>
        <taxon>Ecdysozoa</taxon>
        <taxon>Arthropoda</taxon>
        <taxon>Hexapoda</taxon>
        <taxon>Insecta</taxon>
        <taxon>Pterygota</taxon>
        <taxon>Neoptera</taxon>
        <taxon>Endopterygota</taxon>
        <taxon>Diptera</taxon>
        <taxon>Nematocera</taxon>
        <taxon>Psychodoidea</taxon>
        <taxon>Psychodidae</taxon>
        <taxon>Phlebotomus</taxon>
        <taxon>Phlebotomus</taxon>
    </lineage>
</organism>
<dbReference type="Proteomes" id="UP000092462">
    <property type="component" value="Unassembled WGS sequence"/>
</dbReference>
<keyword evidence="8" id="KW-0443">Lipid metabolism</keyword>
<evidence type="ECO:0000256" key="7">
    <source>
        <dbReference type="ARBA" id="ARBA00022946"/>
    </source>
</evidence>
<dbReference type="FunFam" id="3.30.70.250:FF:000005">
    <property type="entry name" value="Malonyl-CoA-acyl carrier protein transacylase, mitochondrial"/>
    <property type="match status" value="1"/>
</dbReference>